<accession>A0A1Y1U942</accession>
<feature type="region of interest" description="Disordered" evidence="5">
    <location>
        <begin position="1"/>
        <end position="30"/>
    </location>
</feature>
<evidence type="ECO:0000256" key="1">
    <source>
        <dbReference type="ARBA" id="ARBA00009725"/>
    </source>
</evidence>
<dbReference type="OrthoDB" id="417697at2759"/>
<comment type="function">
    <text evidence="4">S-adenosyl-L-methionine-dependent methyltransferase.</text>
</comment>
<comment type="similarity">
    <text evidence="1 4">Belongs to the methyltransferase superfamily. METL family.</text>
</comment>
<dbReference type="FunCoup" id="A0A1Y1U942">
    <property type="interactions" value="564"/>
</dbReference>
<dbReference type="InParanoid" id="A0A1Y1U942"/>
<dbReference type="Pfam" id="PF13489">
    <property type="entry name" value="Methyltransf_23"/>
    <property type="match status" value="1"/>
</dbReference>
<reference evidence="6 7" key="1">
    <citation type="submission" date="2017-03" db="EMBL/GenBank/DDBJ databases">
        <title>Widespread Adenine N6-methylation of Active Genes in Fungi.</title>
        <authorList>
            <consortium name="DOE Joint Genome Institute"/>
            <person name="Mondo S.J."/>
            <person name="Dannebaum R.O."/>
            <person name="Kuo R.C."/>
            <person name="Louie K.B."/>
            <person name="Bewick A.J."/>
            <person name="Labutti K."/>
            <person name="Haridas S."/>
            <person name="Kuo A."/>
            <person name="Salamov A."/>
            <person name="Ahrendt S.R."/>
            <person name="Lau R."/>
            <person name="Bowen B.P."/>
            <person name="Lipzen A."/>
            <person name="Sullivan W."/>
            <person name="Andreopoulos W.B."/>
            <person name="Clum A."/>
            <person name="Lindquist E."/>
            <person name="Daum C."/>
            <person name="Northen T.R."/>
            <person name="Ramamoorthy G."/>
            <person name="Schmitz R.J."/>
            <person name="Gryganskyi A."/>
            <person name="Culley D."/>
            <person name="Magnuson J."/>
            <person name="James T.Y."/>
            <person name="O'Malley M.A."/>
            <person name="Stajich J.E."/>
            <person name="Spatafora J.W."/>
            <person name="Visel A."/>
            <person name="Grigoriev I.V."/>
        </authorList>
    </citation>
    <scope>NUCLEOTIDE SEQUENCE [LARGE SCALE GENOMIC DNA]</scope>
    <source>
        <strain evidence="6 7">NRRL Y-17943</strain>
    </source>
</reference>
<dbReference type="STRING" id="4999.A0A1Y1U942"/>
<keyword evidence="7" id="KW-1185">Reference proteome</keyword>
<evidence type="ECO:0000256" key="4">
    <source>
        <dbReference type="PIRNR" id="PIRNR037755"/>
    </source>
</evidence>
<dbReference type="Gene3D" id="3.40.50.150">
    <property type="entry name" value="Vaccinia Virus protein VP39"/>
    <property type="match status" value="1"/>
</dbReference>
<dbReference type="SUPFAM" id="SSF53335">
    <property type="entry name" value="S-adenosyl-L-methionine-dependent methyltransferases"/>
    <property type="match status" value="1"/>
</dbReference>
<dbReference type="InterPro" id="IPR026113">
    <property type="entry name" value="METTL2/6/8-like"/>
</dbReference>
<dbReference type="CDD" id="cd02440">
    <property type="entry name" value="AdoMet_MTases"/>
    <property type="match status" value="1"/>
</dbReference>
<protein>
    <recommendedName>
        <fullName evidence="4">tRNA N(3)-methylcytidine methyltransferase</fullName>
        <ecNumber evidence="4">2.1.1.-</ecNumber>
    </recommendedName>
</protein>
<dbReference type="EC" id="2.1.1.-" evidence="4"/>
<organism evidence="6 7">
    <name type="scientific">Kockovaella imperatae</name>
    <dbReference type="NCBI Taxonomy" id="4999"/>
    <lineage>
        <taxon>Eukaryota</taxon>
        <taxon>Fungi</taxon>
        <taxon>Dikarya</taxon>
        <taxon>Basidiomycota</taxon>
        <taxon>Agaricomycotina</taxon>
        <taxon>Tremellomycetes</taxon>
        <taxon>Tremellales</taxon>
        <taxon>Cuniculitremaceae</taxon>
        <taxon>Kockovaella</taxon>
    </lineage>
</organism>
<keyword evidence="3 4" id="KW-0808">Transferase</keyword>
<dbReference type="GO" id="GO:0032259">
    <property type="term" value="P:methylation"/>
    <property type="evidence" value="ECO:0007669"/>
    <property type="project" value="UniProtKB-KW"/>
</dbReference>
<evidence type="ECO:0000256" key="5">
    <source>
        <dbReference type="SAM" id="MobiDB-lite"/>
    </source>
</evidence>
<sequence>MEASQSSLEAGPSRPTVSAADKWVKPNGPPVGVTFGARTLGEDQDVWEHNTWDHVELPADFQTRAAEAIERQLANPVAQDKRDAYNEDPERYWNAFYANHKDQFFKDRSWLRSEFPELIECSEANAGPKVVLEVGCGAGNSIFTLMKYNENPELEVYATDYSSTAVEVVKNNPMFPCPDHGKGKIRASVWDITSEPSSTSPYGLPDGIEPGSVDVLTVIYVLSALHPSEWERAIHNLYTALKPGGLLLLRDYGRHDLTQLRIKKDRLLDPNVPNLYIRGDGTRVYYFDQDDLTRLLKRPSEDGAMQEMFEITQLGEDRRMIVNRKLKLQMFRIWMQVKARKRAEDDAPKT</sequence>
<dbReference type="PANTHER" id="PTHR22809:SF11">
    <property type="entry name" value="TRNA N(3)-METHYLCYTIDINE METHYLTRANSFERASE METTL2"/>
    <property type="match status" value="1"/>
</dbReference>
<name>A0A1Y1U942_9TREE</name>
<gene>
    <name evidence="6" type="ORF">BD324DRAFT_584220</name>
</gene>
<dbReference type="PANTHER" id="PTHR22809">
    <property type="entry name" value="METHYLTRANSFERASE-RELATED"/>
    <property type="match status" value="1"/>
</dbReference>
<dbReference type="RefSeq" id="XP_021868352.1">
    <property type="nucleotide sequence ID" value="XM_022013670.1"/>
</dbReference>
<dbReference type="EMBL" id="NBSH01000016">
    <property type="protein sequence ID" value="ORX34064.1"/>
    <property type="molecule type" value="Genomic_DNA"/>
</dbReference>
<dbReference type="InterPro" id="IPR029063">
    <property type="entry name" value="SAM-dependent_MTases_sf"/>
</dbReference>
<evidence type="ECO:0000256" key="2">
    <source>
        <dbReference type="ARBA" id="ARBA00022603"/>
    </source>
</evidence>
<evidence type="ECO:0000313" key="7">
    <source>
        <dbReference type="Proteomes" id="UP000193218"/>
    </source>
</evidence>
<proteinExistence type="inferred from homology"/>
<comment type="caution">
    <text evidence="6">The sequence shown here is derived from an EMBL/GenBank/DDBJ whole genome shotgun (WGS) entry which is preliminary data.</text>
</comment>
<dbReference type="GeneID" id="33555478"/>
<dbReference type="PIRSF" id="PIRSF037755">
    <property type="entry name" value="Mettl2_prd"/>
    <property type="match status" value="1"/>
</dbReference>
<evidence type="ECO:0000256" key="3">
    <source>
        <dbReference type="ARBA" id="ARBA00022679"/>
    </source>
</evidence>
<dbReference type="Proteomes" id="UP000193218">
    <property type="component" value="Unassembled WGS sequence"/>
</dbReference>
<evidence type="ECO:0000313" key="6">
    <source>
        <dbReference type="EMBL" id="ORX34064.1"/>
    </source>
</evidence>
<dbReference type="AlphaFoldDB" id="A0A1Y1U942"/>
<dbReference type="GO" id="GO:0052735">
    <property type="term" value="F:tRNA (cytidine-3-)-methyltransferase activity"/>
    <property type="evidence" value="ECO:0007669"/>
    <property type="project" value="TreeGrafter"/>
</dbReference>
<keyword evidence="2 4" id="KW-0489">Methyltransferase</keyword>